<accession>S6ADU9</accession>
<evidence type="ECO:0008006" key="3">
    <source>
        <dbReference type="Google" id="ProtNLM"/>
    </source>
</evidence>
<dbReference type="AlphaFoldDB" id="S6ADU9"/>
<dbReference type="Proteomes" id="UP000015559">
    <property type="component" value="Chromosome"/>
</dbReference>
<evidence type="ECO:0000313" key="1">
    <source>
        <dbReference type="EMBL" id="BAN36738.1"/>
    </source>
</evidence>
<dbReference type="STRING" id="1163617.SCD_n02939"/>
<dbReference type="eggNOG" id="COG1418">
    <property type="taxonomic scope" value="Bacteria"/>
</dbReference>
<name>S6ADU9_SULDS</name>
<sequence length="201" mass="22804">MHREREKSANLRMRERIAHQAARIIAEDGLQNYALAKHKAARQIGAPDTHNLPDNEEVERALRDYQALYQRGEQSARLSQLRQQALDAMRLLGQFNPYLTGSVLKGTATRYSDINLQLFTDSAKEVELFLLARQVSYKSGEKRLYFGSEERALPVFTLLDGSAEINITVFAAEDIRQIPRGPSEKNARAHVRQVEALLEEG</sequence>
<gene>
    <name evidence="1" type="ORF">SCD_n02939</name>
</gene>
<dbReference type="EMBL" id="AP013066">
    <property type="protein sequence ID" value="BAN36738.1"/>
    <property type="molecule type" value="Genomic_DNA"/>
</dbReference>
<protein>
    <recommendedName>
        <fullName evidence="3">Polymerase nucleotidyl transferase domain-containing protein</fullName>
    </recommendedName>
</protein>
<dbReference type="HOGENOM" id="CLU_086367_0_0_4"/>
<organism evidence="1 2">
    <name type="scientific">Sulfuricella denitrificans (strain DSM 22764 / NBRC 105220 / skB26)</name>
    <dbReference type="NCBI Taxonomy" id="1163617"/>
    <lineage>
        <taxon>Bacteria</taxon>
        <taxon>Pseudomonadati</taxon>
        <taxon>Pseudomonadota</taxon>
        <taxon>Betaproteobacteria</taxon>
        <taxon>Nitrosomonadales</taxon>
        <taxon>Sulfuricellaceae</taxon>
        <taxon>Sulfuricella</taxon>
    </lineage>
</organism>
<dbReference type="SUPFAM" id="SSF81301">
    <property type="entry name" value="Nucleotidyltransferase"/>
    <property type="match status" value="1"/>
</dbReference>
<dbReference type="KEGG" id="sdr:SCD_n02939"/>
<dbReference type="InterPro" id="IPR043519">
    <property type="entry name" value="NT_sf"/>
</dbReference>
<keyword evidence="2" id="KW-1185">Reference proteome</keyword>
<evidence type="ECO:0000313" key="2">
    <source>
        <dbReference type="Proteomes" id="UP000015559"/>
    </source>
</evidence>
<proteinExistence type="predicted"/>
<reference evidence="1 2" key="1">
    <citation type="journal article" date="2012" name="Appl. Environ. Microbiol.">
        <title>Draft genome sequence of a psychrotolerant sulfur-oxidizing bacterium, Sulfuricella denitrificans skB26, and proteomic insights into cold adaptation.</title>
        <authorList>
            <person name="Watanabe T."/>
            <person name="Kojima H."/>
            <person name="Fukui M."/>
        </authorList>
    </citation>
    <scope>NUCLEOTIDE SEQUENCE [LARGE SCALE GENOMIC DNA]</scope>
    <source>
        <strain evidence="2">skB26</strain>
    </source>
</reference>